<evidence type="ECO:0000256" key="2">
    <source>
        <dbReference type="ARBA" id="ARBA00022737"/>
    </source>
</evidence>
<dbReference type="eggNOG" id="KOG0266">
    <property type="taxonomic scope" value="Eukaryota"/>
</dbReference>
<feature type="repeat" description="WD" evidence="3">
    <location>
        <begin position="257"/>
        <end position="298"/>
    </location>
</feature>
<feature type="repeat" description="WD" evidence="3">
    <location>
        <begin position="173"/>
        <end position="214"/>
    </location>
</feature>
<dbReference type="InterPro" id="IPR015943">
    <property type="entry name" value="WD40/YVTN_repeat-like_dom_sf"/>
</dbReference>
<dbReference type="InterPro" id="IPR019775">
    <property type="entry name" value="WD40_repeat_CS"/>
</dbReference>
<dbReference type="GO" id="GO:0044666">
    <property type="term" value="C:MLL3/4 complex"/>
    <property type="evidence" value="ECO:0007669"/>
    <property type="project" value="EnsemblMetazoa"/>
</dbReference>
<feature type="domain" description="WDR5-like beta-propeller" evidence="4">
    <location>
        <begin position="130"/>
        <end position="420"/>
    </location>
</feature>
<dbReference type="PROSITE" id="PS00678">
    <property type="entry name" value="WD_REPEATS_1"/>
    <property type="match status" value="2"/>
</dbReference>
<gene>
    <name evidence="5" type="primary">Cre-swd-3.3</name>
    <name evidence="5" type="ORF">CRE_04382</name>
</gene>
<dbReference type="PANTHER" id="PTHR19879">
    <property type="entry name" value="TRANSCRIPTION INITIATION FACTOR TFIID"/>
    <property type="match status" value="1"/>
</dbReference>
<dbReference type="InterPro" id="IPR036322">
    <property type="entry name" value="WD40_repeat_dom_sf"/>
</dbReference>
<dbReference type="GeneID" id="9810252"/>
<keyword evidence="6" id="KW-1185">Reference proteome</keyword>
<dbReference type="InterPro" id="IPR001680">
    <property type="entry name" value="WD40_rpt"/>
</dbReference>
<dbReference type="CTD" id="9810252"/>
<dbReference type="AlphaFoldDB" id="E3NJE9"/>
<feature type="repeat" description="WD" evidence="3">
    <location>
        <begin position="215"/>
        <end position="256"/>
    </location>
</feature>
<dbReference type="PROSITE" id="PS50082">
    <property type="entry name" value="WD_REPEATS_2"/>
    <property type="match status" value="6"/>
</dbReference>
<evidence type="ECO:0000259" key="4">
    <source>
        <dbReference type="Pfam" id="PF25175"/>
    </source>
</evidence>
<evidence type="ECO:0000256" key="3">
    <source>
        <dbReference type="PROSITE-ProRule" id="PRU00221"/>
    </source>
</evidence>
<name>E3NJE9_CAERE</name>
<protein>
    <submittedName>
        <fullName evidence="5">CRE-SWD-3.3 protein</fullName>
    </submittedName>
</protein>
<dbReference type="InterPro" id="IPR059122">
    <property type="entry name" value="Beta-prop_WDR5-like"/>
</dbReference>
<dbReference type="InParanoid" id="E3NJE9"/>
<dbReference type="OrthoDB" id="1367865at2759"/>
<proteinExistence type="predicted"/>
<dbReference type="RefSeq" id="XP_003091472.2">
    <property type="nucleotide sequence ID" value="XM_003091424.2"/>
</dbReference>
<dbReference type="HOGENOM" id="CLU_000288_57_1_1"/>
<dbReference type="Gene3D" id="2.130.10.10">
    <property type="entry name" value="YVTN repeat-like/Quinoprotein amine dehydrogenase"/>
    <property type="match status" value="1"/>
</dbReference>
<dbReference type="PROSITE" id="PS50294">
    <property type="entry name" value="WD_REPEATS_REGION"/>
    <property type="match status" value="4"/>
</dbReference>
<evidence type="ECO:0000313" key="6">
    <source>
        <dbReference type="Proteomes" id="UP000008281"/>
    </source>
</evidence>
<dbReference type="SMART" id="SM00320">
    <property type="entry name" value="WD40"/>
    <property type="match status" value="7"/>
</dbReference>
<dbReference type="Proteomes" id="UP000008281">
    <property type="component" value="Unassembled WGS sequence"/>
</dbReference>
<feature type="repeat" description="WD" evidence="3">
    <location>
        <begin position="361"/>
        <end position="386"/>
    </location>
</feature>
<dbReference type="PANTHER" id="PTHR19879:SF9">
    <property type="entry name" value="TRANSCRIPTION INITIATION FACTOR TFIID SUBUNIT 5"/>
    <property type="match status" value="1"/>
</dbReference>
<keyword evidence="1 3" id="KW-0853">WD repeat</keyword>
<dbReference type="FunFam" id="2.130.10.10:FF:000228">
    <property type="entry name" value="COMPASS-like H3K4 histone methylase component WDR5A"/>
    <property type="match status" value="1"/>
</dbReference>
<evidence type="ECO:0000256" key="1">
    <source>
        <dbReference type="ARBA" id="ARBA00022574"/>
    </source>
</evidence>
<dbReference type="Pfam" id="PF25175">
    <property type="entry name" value="Beta-prop_WDR5"/>
    <property type="match status" value="1"/>
</dbReference>
<evidence type="ECO:0000313" key="5">
    <source>
        <dbReference type="EMBL" id="EFP00617.1"/>
    </source>
</evidence>
<dbReference type="OMA" id="CERTILG"/>
<sequence>MNPNQPGAAHFQENLPIFLQQAQAAQEEKGLFPPGLLPALLQQSLQPQQRFPGLPPPGQGGLIPGFPTFPVGFPMPHGLTLPLAPIQNTILSGISEISMTESESPPPISPLKSKQDTTTEGCSNYTVIHTLKGHTKSISVVKFSPCGRYLGTASADKQIKIWETEKFNCERTLYGHKLGVNDISWTSNGAFLASASDDTTVKLFSVETGICLRTMKGHTSYVFSCDFNPQSSLVVSGGYDETIRVWDVLNGQCVRMLPAHTDPVTSVAFNHMGNLIASSSFEGCIRIWDLSDGRCLQTLVDLDHAPVTYASFTPNGKYLVSGELGSTIKIWSLEKEKAVKKYKGHVNEKYCIFANLATTKGQRIVCGSEDGRIIVWDVQKKTILQELICHTTPVLATDSHPTRNMMASGGLEPDHEVRIWFSNS</sequence>
<accession>E3NJE9</accession>
<organism evidence="6">
    <name type="scientific">Caenorhabditis remanei</name>
    <name type="common">Caenorhabditis vulgaris</name>
    <dbReference type="NCBI Taxonomy" id="31234"/>
    <lineage>
        <taxon>Eukaryota</taxon>
        <taxon>Metazoa</taxon>
        <taxon>Ecdysozoa</taxon>
        <taxon>Nematoda</taxon>
        <taxon>Chromadorea</taxon>
        <taxon>Rhabditida</taxon>
        <taxon>Rhabditina</taxon>
        <taxon>Rhabditomorpha</taxon>
        <taxon>Rhabditoidea</taxon>
        <taxon>Rhabditidae</taxon>
        <taxon>Peloderinae</taxon>
        <taxon>Caenorhabditis</taxon>
    </lineage>
</organism>
<dbReference type="CDD" id="cd00200">
    <property type="entry name" value="WD40"/>
    <property type="match status" value="1"/>
</dbReference>
<keyword evidence="2" id="KW-0677">Repeat</keyword>
<dbReference type="EMBL" id="DS268738">
    <property type="protein sequence ID" value="EFP00617.1"/>
    <property type="molecule type" value="Genomic_DNA"/>
</dbReference>
<dbReference type="STRING" id="31234.E3NJE9"/>
<feature type="repeat" description="WD" evidence="3">
    <location>
        <begin position="131"/>
        <end position="172"/>
    </location>
</feature>
<reference evidence="5" key="1">
    <citation type="submission" date="2007-07" db="EMBL/GenBank/DDBJ databases">
        <title>PCAP assembly of the Caenorhabditis remanei genome.</title>
        <authorList>
            <consortium name="The Caenorhabditis remanei Sequencing Consortium"/>
            <person name="Wilson R.K."/>
        </authorList>
    </citation>
    <scope>NUCLEOTIDE SEQUENCE [LARGE SCALE GENOMIC DNA]</scope>
    <source>
        <strain evidence="5">PB4641</strain>
    </source>
</reference>
<dbReference type="KEGG" id="crq:GCK72_016474"/>
<dbReference type="PRINTS" id="PR00320">
    <property type="entry name" value="GPROTEINBRPT"/>
</dbReference>
<feature type="repeat" description="WD" evidence="3">
    <location>
        <begin position="300"/>
        <end position="341"/>
    </location>
</feature>
<dbReference type="SUPFAM" id="SSF50978">
    <property type="entry name" value="WD40 repeat-like"/>
    <property type="match status" value="1"/>
</dbReference>
<dbReference type="InterPro" id="IPR020472">
    <property type="entry name" value="WD40_PAC1"/>
</dbReference>